<gene>
    <name evidence="2" type="ORF">SPBR_05348</name>
</gene>
<dbReference type="GeneID" id="63678546"/>
<feature type="region of interest" description="Disordered" evidence="1">
    <location>
        <begin position="124"/>
        <end position="159"/>
    </location>
</feature>
<evidence type="ECO:0000313" key="2">
    <source>
        <dbReference type="EMBL" id="KIH87816.1"/>
    </source>
</evidence>
<reference evidence="2 3" key="1">
    <citation type="journal article" date="2014" name="BMC Genomics">
        <title>Comparative genomics of the major fungal agents of human and animal Sporotrichosis: Sporothrix schenckii and Sporothrix brasiliensis.</title>
        <authorList>
            <person name="Teixeira M.M."/>
            <person name="de Almeida L.G."/>
            <person name="Kubitschek-Barreira P."/>
            <person name="Alves F.L."/>
            <person name="Kioshima E.S."/>
            <person name="Abadio A.K."/>
            <person name="Fernandes L."/>
            <person name="Derengowski L.S."/>
            <person name="Ferreira K.S."/>
            <person name="Souza R.C."/>
            <person name="Ruiz J.C."/>
            <person name="de Andrade N.C."/>
            <person name="Paes H.C."/>
            <person name="Nicola A.M."/>
            <person name="Albuquerque P."/>
            <person name="Gerber A.L."/>
            <person name="Martins V.P."/>
            <person name="Peconick L.D."/>
            <person name="Neto A.V."/>
            <person name="Chaucanez C.B."/>
            <person name="Silva P.A."/>
            <person name="Cunha O.L."/>
            <person name="de Oliveira F.F."/>
            <person name="dos Santos T.C."/>
            <person name="Barros A.L."/>
            <person name="Soares M.A."/>
            <person name="de Oliveira L.M."/>
            <person name="Marini M.M."/>
            <person name="Villalobos-Duno H."/>
            <person name="Cunha M.M."/>
            <person name="de Hoog S."/>
            <person name="da Silveira J.F."/>
            <person name="Henrissat B."/>
            <person name="Nino-Vega G.A."/>
            <person name="Cisalpino P.S."/>
            <person name="Mora-Montes H.M."/>
            <person name="Almeida S.R."/>
            <person name="Stajich J.E."/>
            <person name="Lopes-Bezerra L.M."/>
            <person name="Vasconcelos A.T."/>
            <person name="Felipe M.S."/>
        </authorList>
    </citation>
    <scope>NUCLEOTIDE SEQUENCE [LARGE SCALE GENOMIC DNA]</scope>
    <source>
        <strain evidence="2 3">5110</strain>
    </source>
</reference>
<name>A0A0C2IF23_9PEZI</name>
<dbReference type="AlphaFoldDB" id="A0A0C2IF23"/>
<dbReference type="InterPro" id="IPR046670">
    <property type="entry name" value="DUF6540"/>
</dbReference>
<dbReference type="Proteomes" id="UP000031575">
    <property type="component" value="Unassembled WGS sequence"/>
</dbReference>
<evidence type="ECO:0000256" key="1">
    <source>
        <dbReference type="SAM" id="MobiDB-lite"/>
    </source>
</evidence>
<keyword evidence="3" id="KW-1185">Reference proteome</keyword>
<dbReference type="EMBL" id="AWTV01000010">
    <property type="protein sequence ID" value="KIH87816.1"/>
    <property type="molecule type" value="Genomic_DNA"/>
</dbReference>
<proteinExistence type="predicted"/>
<sequence>MAKLQIWLAFGKRREEDPLHWILILALEGSATGTYYHVTGGPTQGRGYTLEIQDGKRVNSHGISAHYYIGEIDEKDRNKFKAAAQKVPKQRCQKWTVQVLKELEKKNLVASGTGDYWSTQVEASTKSAGKSSSSSTTAVVGQSSSSSTSTSGPSGIGEAAGDWIWDDEHQCYRCWDGTKWIWRSASGLE</sequence>
<dbReference type="OrthoDB" id="5296964at2759"/>
<dbReference type="VEuPathDB" id="FungiDB:SPBR_05348"/>
<comment type="caution">
    <text evidence="2">The sequence shown here is derived from an EMBL/GenBank/DDBJ whole genome shotgun (WGS) entry which is preliminary data.</text>
</comment>
<dbReference type="HOGENOM" id="CLU_093542_1_0_1"/>
<accession>A0A0C2IF23</accession>
<evidence type="ECO:0000313" key="3">
    <source>
        <dbReference type="Proteomes" id="UP000031575"/>
    </source>
</evidence>
<dbReference type="RefSeq" id="XP_040615826.1">
    <property type="nucleotide sequence ID" value="XM_040763625.1"/>
</dbReference>
<protein>
    <submittedName>
        <fullName evidence="2">Uncharacterized protein</fullName>
    </submittedName>
</protein>
<feature type="compositionally biased region" description="Low complexity" evidence="1">
    <location>
        <begin position="124"/>
        <end position="153"/>
    </location>
</feature>
<dbReference type="Pfam" id="PF20174">
    <property type="entry name" value="DUF6540"/>
    <property type="match status" value="1"/>
</dbReference>
<organism evidence="2 3">
    <name type="scientific">Sporothrix brasiliensis 5110</name>
    <dbReference type="NCBI Taxonomy" id="1398154"/>
    <lineage>
        <taxon>Eukaryota</taxon>
        <taxon>Fungi</taxon>
        <taxon>Dikarya</taxon>
        <taxon>Ascomycota</taxon>
        <taxon>Pezizomycotina</taxon>
        <taxon>Sordariomycetes</taxon>
        <taxon>Sordariomycetidae</taxon>
        <taxon>Ophiostomatales</taxon>
        <taxon>Ophiostomataceae</taxon>
        <taxon>Sporothrix</taxon>
    </lineage>
</organism>